<evidence type="ECO:0000313" key="1">
    <source>
        <dbReference type="EMBL" id="KAK1858000.1"/>
    </source>
</evidence>
<organism evidence="1 2">
    <name type="scientific">Pyropia yezoensis</name>
    <name type="common">Susabi-nori</name>
    <name type="synonym">Porphyra yezoensis</name>
    <dbReference type="NCBI Taxonomy" id="2788"/>
    <lineage>
        <taxon>Eukaryota</taxon>
        <taxon>Rhodophyta</taxon>
        <taxon>Bangiophyceae</taxon>
        <taxon>Bangiales</taxon>
        <taxon>Bangiaceae</taxon>
        <taxon>Pyropia</taxon>
    </lineage>
</organism>
<gene>
    <name evidence="1" type="ORF">I4F81_000614</name>
</gene>
<keyword evidence="2" id="KW-1185">Reference proteome</keyword>
<dbReference type="Proteomes" id="UP000798662">
    <property type="component" value="Chromosome 1"/>
</dbReference>
<evidence type="ECO:0000313" key="2">
    <source>
        <dbReference type="Proteomes" id="UP000798662"/>
    </source>
</evidence>
<name>A0ACC3BJ71_PYRYE</name>
<sequence length="408" mass="41098">MSASVLATVKGVVPPPRRRSSAPVGMGRPRPVTSSSVGVSIPVQEAAIPVAYNLPPLAGAGGPPTRALHHFVVTRLRLSSGGPAGMPAPLDEVEVPGAALAAGGVLNAPGCSPLTVSLPSLTGWTVELGGEEPRLVVTTPTGRYYLVGRPAAAYVAVHGRSRARRRYELLVRAVALATHLPPADATYAKVVRQLGRRAAGMRAYTEADVLAERSFLLAQGWALDDPALRCSLFAQELARRGREISGVVAPAGGRATSPVSQPGSPPPACPPLGTGSSGPAGQAADPAHPKKRKRTVSLKGPVGDRPGGVAAKRRATAGVASSSKASPSGAAAASPSDADVAVGPRCACAGAPGGCGGSAPAAAGSKYASDACGMARARQRVTEMAAAGVDVDSFVRVHVEPLSRQPCL</sequence>
<dbReference type="EMBL" id="CM020618">
    <property type="protein sequence ID" value="KAK1858000.1"/>
    <property type="molecule type" value="Genomic_DNA"/>
</dbReference>
<accession>A0ACC3BJ71</accession>
<proteinExistence type="predicted"/>
<reference evidence="1" key="1">
    <citation type="submission" date="2019-11" db="EMBL/GenBank/DDBJ databases">
        <title>Nori genome reveals adaptations in red seaweeds to the harsh intertidal environment.</title>
        <authorList>
            <person name="Wang D."/>
            <person name="Mao Y."/>
        </authorList>
    </citation>
    <scope>NUCLEOTIDE SEQUENCE</scope>
    <source>
        <tissue evidence="1">Gametophyte</tissue>
    </source>
</reference>
<comment type="caution">
    <text evidence="1">The sequence shown here is derived from an EMBL/GenBank/DDBJ whole genome shotgun (WGS) entry which is preliminary data.</text>
</comment>
<protein>
    <submittedName>
        <fullName evidence="1">Uncharacterized protein</fullName>
    </submittedName>
</protein>